<protein>
    <recommendedName>
        <fullName evidence="3">DNA-binding protein</fullName>
    </recommendedName>
</protein>
<dbReference type="RefSeq" id="WP_121520391.1">
    <property type="nucleotide sequence ID" value="NZ_RCHR01000001.1"/>
</dbReference>
<keyword evidence="2" id="KW-1185">Reference proteome</keyword>
<evidence type="ECO:0000313" key="1">
    <source>
        <dbReference type="EMBL" id="RLL47826.1"/>
    </source>
</evidence>
<comment type="caution">
    <text evidence="1">The sequence shown here is derived from an EMBL/GenBank/DDBJ whole genome shotgun (WGS) entry which is preliminary data.</text>
</comment>
<evidence type="ECO:0008006" key="3">
    <source>
        <dbReference type="Google" id="ProtNLM"/>
    </source>
</evidence>
<sequence>MFKRNDDIREAKGNIPFWILAEHLNIHENTLLNWMKKEMPEEKKKSIFNAIEAAKKEWN</sequence>
<evidence type="ECO:0000313" key="2">
    <source>
        <dbReference type="Proteomes" id="UP000270219"/>
    </source>
</evidence>
<reference evidence="1 2" key="1">
    <citation type="submission" date="2018-10" db="EMBL/GenBank/DDBJ databases">
        <title>Oceanobacillus sp. YLB-02 draft genome.</title>
        <authorList>
            <person name="Yu L."/>
        </authorList>
    </citation>
    <scope>NUCLEOTIDE SEQUENCE [LARGE SCALE GENOMIC DNA]</scope>
    <source>
        <strain evidence="1 2">YLB-02</strain>
    </source>
</reference>
<dbReference type="EMBL" id="RCHR01000001">
    <property type="protein sequence ID" value="RLL47826.1"/>
    <property type="molecule type" value="Genomic_DNA"/>
</dbReference>
<dbReference type="OrthoDB" id="2065126at2"/>
<accession>A0A498DCQ4</accession>
<gene>
    <name evidence="1" type="ORF">D8M04_00665</name>
</gene>
<proteinExistence type="predicted"/>
<dbReference type="AlphaFoldDB" id="A0A498DCQ4"/>
<organism evidence="1 2">
    <name type="scientific">Oceanobacillus piezotolerans</name>
    <dbReference type="NCBI Taxonomy" id="2448030"/>
    <lineage>
        <taxon>Bacteria</taxon>
        <taxon>Bacillati</taxon>
        <taxon>Bacillota</taxon>
        <taxon>Bacilli</taxon>
        <taxon>Bacillales</taxon>
        <taxon>Bacillaceae</taxon>
        <taxon>Oceanobacillus</taxon>
    </lineage>
</organism>
<name>A0A498DCQ4_9BACI</name>
<dbReference type="Proteomes" id="UP000270219">
    <property type="component" value="Unassembled WGS sequence"/>
</dbReference>